<reference evidence="1 2" key="1">
    <citation type="journal article" date="2021" name="Hortic Res">
        <title>High-quality reference genome and annotation aids understanding of berry development for evergreen blueberry (Vaccinium darrowii).</title>
        <authorList>
            <person name="Yu J."/>
            <person name="Hulse-Kemp A.M."/>
            <person name="Babiker E."/>
            <person name="Staton M."/>
        </authorList>
    </citation>
    <scope>NUCLEOTIDE SEQUENCE [LARGE SCALE GENOMIC DNA]</scope>
    <source>
        <strain evidence="2">cv. NJ 8807/NJ 8810</strain>
        <tissue evidence="1">Young leaf</tissue>
    </source>
</reference>
<comment type="caution">
    <text evidence="1">The sequence shown here is derived from an EMBL/GenBank/DDBJ whole genome shotgun (WGS) entry which is preliminary data.</text>
</comment>
<evidence type="ECO:0000313" key="1">
    <source>
        <dbReference type="EMBL" id="KAH7864948.1"/>
    </source>
</evidence>
<organism evidence="1 2">
    <name type="scientific">Vaccinium darrowii</name>
    <dbReference type="NCBI Taxonomy" id="229202"/>
    <lineage>
        <taxon>Eukaryota</taxon>
        <taxon>Viridiplantae</taxon>
        <taxon>Streptophyta</taxon>
        <taxon>Embryophyta</taxon>
        <taxon>Tracheophyta</taxon>
        <taxon>Spermatophyta</taxon>
        <taxon>Magnoliopsida</taxon>
        <taxon>eudicotyledons</taxon>
        <taxon>Gunneridae</taxon>
        <taxon>Pentapetalae</taxon>
        <taxon>asterids</taxon>
        <taxon>Ericales</taxon>
        <taxon>Ericaceae</taxon>
        <taxon>Vaccinioideae</taxon>
        <taxon>Vaccinieae</taxon>
        <taxon>Vaccinium</taxon>
    </lineage>
</organism>
<dbReference type="Proteomes" id="UP000828048">
    <property type="component" value="Chromosome 9"/>
</dbReference>
<evidence type="ECO:0000313" key="2">
    <source>
        <dbReference type="Proteomes" id="UP000828048"/>
    </source>
</evidence>
<name>A0ACB7ZGJ8_9ERIC</name>
<gene>
    <name evidence="1" type="ORF">Vadar_000265</name>
</gene>
<sequence length="518" mass="58194">MDGDGAIDLHEFADFHCATAAPDSDGERGSGTEISNAFKLYDRYKNGLVSAQEISDAFEMYDRIIQADRRDSGRLRICAQILKILLVMLRISLTIGYAHEIMKTHDIIFSNRPESSIAKRLLYDCKDVSTAPYGEYWRQMKSIYVLQLLSTKRVQSFCAVREEETALMVNRIAESSALDSTVNLSEMFVSLTNDVICRAAFGRKYGDGKTGEKFKRVLREFLELLSGFDFGRLSPWLAWVNRVNGLDAKVERVAKEIDEFLEGVVEERLNGFKGERDDGGEVEDEGREDFLDILLRVSKDNIAGIYIDRESIKALILTVFAAGTDTTSTFLEWAMTELLRHPGVMKKVKDEVRQILNGKNDITEGDLGKMHYLRAVIKETLRFHPPIPLLVPREAREDVKVMGYDVAAGTMVIINAWAIGRDSSSWDEPEVFRPERFLNSGVDFKGHDFQLIPFGAGRRGCPGISFAMATNELVLSNLVHKFDWELPGGTKGEDLDISESPGVAIRRRIPLLALATPC</sequence>
<protein>
    <submittedName>
        <fullName evidence="1">Uncharacterized protein</fullName>
    </submittedName>
</protein>
<accession>A0ACB7ZGJ8</accession>
<keyword evidence="2" id="KW-1185">Reference proteome</keyword>
<proteinExistence type="predicted"/>
<dbReference type="EMBL" id="CM037159">
    <property type="protein sequence ID" value="KAH7864948.1"/>
    <property type="molecule type" value="Genomic_DNA"/>
</dbReference>